<dbReference type="GO" id="GO:0071949">
    <property type="term" value="F:FAD binding"/>
    <property type="evidence" value="ECO:0007669"/>
    <property type="project" value="InterPro"/>
</dbReference>
<name>A0A7X5ZZG7_9ACTN</name>
<dbReference type="RefSeq" id="WP_167204948.1">
    <property type="nucleotide sequence ID" value="NZ_JAASRO010000001.1"/>
</dbReference>
<sequence>MSTAIVVGAGIGGVTAAVALQRCGWQVTVLERAPELGEVGAGISVWPSAVAVLEELGVKGVEKASVPSQPAGMRKPDGRWVVSAAQLGVEIPVMIHRAQLHDLITAEFGPAVTVRTGYDVRTVEQDADGVTVNGELRAELLVAADGIRSVVRGALYPQYAGPRYSGFTAYRGIADVDLDDGGGETWGSGRVFGFARLIDGRFYWYGTANQPAGAKSEPTVFESWHDPIPRLIAGSEKILQNDIYDLTLPLVPFVRGRVVLLGDAAHAMTPNLGRGACSAIEDAGALARHLGSAGELAAALTAYDAERRRATTKLVRLSRNLGRIAQTENRVVRTVRDGLFAVGGKLVSLRARK</sequence>
<keyword evidence="1" id="KW-0560">Oxidoreductase</keyword>
<keyword evidence="2" id="KW-0503">Monooxygenase</keyword>
<dbReference type="Proteomes" id="UP000555407">
    <property type="component" value="Unassembled WGS sequence"/>
</dbReference>
<dbReference type="SUPFAM" id="SSF51905">
    <property type="entry name" value="FAD/NAD(P)-binding domain"/>
    <property type="match status" value="1"/>
</dbReference>
<dbReference type="Gene3D" id="3.50.50.60">
    <property type="entry name" value="FAD/NAD(P)-binding domain"/>
    <property type="match status" value="1"/>
</dbReference>
<dbReference type="EMBL" id="JAASRO010000001">
    <property type="protein sequence ID" value="NIK55923.1"/>
    <property type="molecule type" value="Genomic_DNA"/>
</dbReference>
<dbReference type="InterPro" id="IPR050493">
    <property type="entry name" value="FAD-dep_Monooxygenase_BioMet"/>
</dbReference>
<dbReference type="Pfam" id="PF01494">
    <property type="entry name" value="FAD_binding_3"/>
    <property type="match status" value="1"/>
</dbReference>
<reference evidence="4 5" key="1">
    <citation type="submission" date="2020-03" db="EMBL/GenBank/DDBJ databases">
        <title>Sequencing the genomes of 1000 actinobacteria strains.</title>
        <authorList>
            <person name="Klenk H.-P."/>
        </authorList>
    </citation>
    <scope>NUCLEOTIDE SEQUENCE [LARGE SCALE GENOMIC DNA]</scope>
    <source>
        <strain evidence="4 5">DSM 45490</strain>
    </source>
</reference>
<organism evidence="4 5">
    <name type="scientific">Kribbella shirazensis</name>
    <dbReference type="NCBI Taxonomy" id="1105143"/>
    <lineage>
        <taxon>Bacteria</taxon>
        <taxon>Bacillati</taxon>
        <taxon>Actinomycetota</taxon>
        <taxon>Actinomycetes</taxon>
        <taxon>Propionibacteriales</taxon>
        <taxon>Kribbellaceae</taxon>
        <taxon>Kribbella</taxon>
    </lineage>
</organism>
<protein>
    <submittedName>
        <fullName evidence="4">2-polyprenyl-6-methoxyphenol hydroxylase-like FAD-dependent oxidoreductase</fullName>
    </submittedName>
</protein>
<evidence type="ECO:0000256" key="2">
    <source>
        <dbReference type="ARBA" id="ARBA00023033"/>
    </source>
</evidence>
<evidence type="ECO:0000313" key="4">
    <source>
        <dbReference type="EMBL" id="NIK55923.1"/>
    </source>
</evidence>
<feature type="domain" description="FAD-binding" evidence="3">
    <location>
        <begin position="3"/>
        <end position="317"/>
    </location>
</feature>
<accession>A0A7X5ZZG7</accession>
<comment type="caution">
    <text evidence="4">The sequence shown here is derived from an EMBL/GenBank/DDBJ whole genome shotgun (WGS) entry which is preliminary data.</text>
</comment>
<dbReference type="GO" id="GO:0004497">
    <property type="term" value="F:monooxygenase activity"/>
    <property type="evidence" value="ECO:0007669"/>
    <property type="project" value="UniProtKB-KW"/>
</dbReference>
<dbReference type="PANTHER" id="PTHR13789">
    <property type="entry name" value="MONOOXYGENASE"/>
    <property type="match status" value="1"/>
</dbReference>
<dbReference type="InterPro" id="IPR036188">
    <property type="entry name" value="FAD/NAD-bd_sf"/>
</dbReference>
<evidence type="ECO:0000256" key="1">
    <source>
        <dbReference type="ARBA" id="ARBA00023002"/>
    </source>
</evidence>
<proteinExistence type="predicted"/>
<keyword evidence="5" id="KW-1185">Reference proteome</keyword>
<dbReference type="InterPro" id="IPR002938">
    <property type="entry name" value="FAD-bd"/>
</dbReference>
<evidence type="ECO:0000313" key="5">
    <source>
        <dbReference type="Proteomes" id="UP000555407"/>
    </source>
</evidence>
<gene>
    <name evidence="4" type="ORF">BJY22_001640</name>
</gene>
<dbReference type="PRINTS" id="PR00420">
    <property type="entry name" value="RNGMNOXGNASE"/>
</dbReference>
<dbReference type="PANTHER" id="PTHR13789:SF309">
    <property type="entry name" value="PUTATIVE (AFU_ORTHOLOGUE AFUA_6G14510)-RELATED"/>
    <property type="match status" value="1"/>
</dbReference>
<evidence type="ECO:0000259" key="3">
    <source>
        <dbReference type="Pfam" id="PF01494"/>
    </source>
</evidence>
<dbReference type="AlphaFoldDB" id="A0A7X5ZZG7"/>